<proteinExistence type="predicted"/>
<sequence length="107" mass="12555">MGCGVWGFTHFQGFNYLIFREKVQGFCPDHSQIRYFLIDKRSKSVTQQGFQIYSANPNYSPFAPFWKREFAQLSQIQSSQHIDRSHRNLSVHKDYFEVNELIGDLSG</sequence>
<organism evidence="1 2">
    <name type="scientific">Microcystis aeruginosa KW</name>
    <dbReference type="NCBI Taxonomy" id="1960155"/>
    <lineage>
        <taxon>Bacteria</taxon>
        <taxon>Bacillati</taxon>
        <taxon>Cyanobacteriota</taxon>
        <taxon>Cyanophyceae</taxon>
        <taxon>Oscillatoriophycideae</taxon>
        <taxon>Chroococcales</taxon>
        <taxon>Microcystaceae</taxon>
        <taxon>Microcystis</taxon>
    </lineage>
</organism>
<reference evidence="1 2" key="1">
    <citation type="submission" date="2017-02" db="EMBL/GenBank/DDBJ databases">
        <title>Genome sequence of Microcystis aeruginosa KW.</title>
        <authorList>
            <person name="Oh H.-M."/>
            <person name="Ahn C.-Y."/>
            <person name="Jeong H."/>
            <person name="Srivastava A."/>
            <person name="Lee H.-G."/>
            <person name="Kang S.-R."/>
        </authorList>
    </citation>
    <scope>NUCLEOTIDE SEQUENCE [LARGE SCALE GENOMIC DNA]</scope>
    <source>
        <strain evidence="1 2">KW</strain>
    </source>
</reference>
<dbReference type="AlphaFoldDB" id="A0A1V4BLK4"/>
<comment type="caution">
    <text evidence="1">The sequence shown here is derived from an EMBL/GenBank/DDBJ whole genome shotgun (WGS) entry which is preliminary data.</text>
</comment>
<accession>A0A1V4BLK4</accession>
<protein>
    <submittedName>
        <fullName evidence="1">Uncharacterized protein</fullName>
    </submittedName>
</protein>
<evidence type="ECO:0000313" key="2">
    <source>
        <dbReference type="Proteomes" id="UP000189835"/>
    </source>
</evidence>
<dbReference type="Proteomes" id="UP000189835">
    <property type="component" value="Unassembled WGS sequence"/>
</dbReference>
<gene>
    <name evidence="1" type="ORF">B1L04_28535</name>
</gene>
<dbReference type="EMBL" id="MVGR01000006">
    <property type="protein sequence ID" value="OPF14561.1"/>
    <property type="molecule type" value="Genomic_DNA"/>
</dbReference>
<evidence type="ECO:0000313" key="1">
    <source>
        <dbReference type="EMBL" id="OPF14561.1"/>
    </source>
</evidence>
<name>A0A1V4BLK4_MICAE</name>